<name>A0A4R5A8S1_9ACTN</name>
<dbReference type="SUPFAM" id="SSF47802">
    <property type="entry name" value="DNA polymerase beta, N-terminal domain-like"/>
    <property type="match status" value="1"/>
</dbReference>
<accession>A0A4R5A8S1</accession>
<dbReference type="InterPro" id="IPR016195">
    <property type="entry name" value="Pol/histidinol_Pase-like"/>
</dbReference>
<dbReference type="Gene3D" id="3.20.20.140">
    <property type="entry name" value="Metal-dependent hydrolases"/>
    <property type="match status" value="1"/>
</dbReference>
<dbReference type="AlphaFoldDB" id="A0A4R5A8S1"/>
<dbReference type="InterPro" id="IPR050243">
    <property type="entry name" value="PHP_phosphatase"/>
</dbReference>
<dbReference type="NCBIfam" id="NF005928">
    <property type="entry name" value="PRK07945.1"/>
    <property type="match status" value="1"/>
</dbReference>
<dbReference type="InterPro" id="IPR004013">
    <property type="entry name" value="PHP_dom"/>
</dbReference>
<dbReference type="PANTHER" id="PTHR36928:SF1">
    <property type="entry name" value="PHOSPHATASE YCDX-RELATED"/>
    <property type="match status" value="1"/>
</dbReference>
<dbReference type="EMBL" id="SMLB01000019">
    <property type="protein sequence ID" value="TDD68658.1"/>
    <property type="molecule type" value="Genomic_DNA"/>
</dbReference>
<dbReference type="GO" id="GO:0008270">
    <property type="term" value="F:zinc ion binding"/>
    <property type="evidence" value="ECO:0007669"/>
    <property type="project" value="TreeGrafter"/>
</dbReference>
<gene>
    <name evidence="2" type="ORF">E1262_15430</name>
</gene>
<protein>
    <submittedName>
        <fullName evidence="2">PHP domain-containing protein</fullName>
    </submittedName>
</protein>
<dbReference type="InterPro" id="IPR010996">
    <property type="entry name" value="HHH_MUS81"/>
</dbReference>
<dbReference type="PIRSF" id="PIRSF036978">
    <property type="entry name" value="UCP036978_PHPhdr"/>
    <property type="match status" value="1"/>
</dbReference>
<dbReference type="Proteomes" id="UP000295217">
    <property type="component" value="Unassembled WGS sequence"/>
</dbReference>
<dbReference type="InterPro" id="IPR027421">
    <property type="entry name" value="DNA_pol_lamdba_lyase_dom_sf"/>
</dbReference>
<dbReference type="InterPro" id="IPR017078">
    <property type="entry name" value="UCP036978_PHPhdr"/>
</dbReference>
<dbReference type="OrthoDB" id="9808747at2"/>
<comment type="caution">
    <text evidence="2">The sequence shown here is derived from an EMBL/GenBank/DDBJ whole genome shotgun (WGS) entry which is preliminary data.</text>
</comment>
<evidence type="ECO:0000313" key="3">
    <source>
        <dbReference type="Proteomes" id="UP000295217"/>
    </source>
</evidence>
<feature type="domain" description="Polymerase/histidinol phosphatase N-terminal" evidence="1">
    <location>
        <begin position="95"/>
        <end position="174"/>
    </location>
</feature>
<sequence>MRRIAFLLERAREPTYRVRAFRTAAKTVDSIGIAELADRVEAGTLTELPGIGKVTATVITEALAGEVPVYLRRLEATGGRPVAEGGAEIRAALRGDLHMHSDWSDGGSPIPEMVQAAAELGHEYIALTDHSPRLTVANGLSPERLRQQLDIVAELNEKDPGIRILTGIEVDINEDGSLDQSDELLGRLDVVVASVHSKLRMASDEMTERMVTAIANPHVDVLGHCTGRLITGGRGTRPESTFDPEIVFAACERFGVAVEINSRPERLDPPKRLLRLAVEAGCSFALDTDAHAPGQLDWQPYGCERAAACGVPVQKIVNTWPVDDLLAWTRRGS</sequence>
<organism evidence="2 3">
    <name type="scientific">Jiangella aurantiaca</name>
    <dbReference type="NCBI Taxonomy" id="2530373"/>
    <lineage>
        <taxon>Bacteria</taxon>
        <taxon>Bacillati</taxon>
        <taxon>Actinomycetota</taxon>
        <taxon>Actinomycetes</taxon>
        <taxon>Jiangellales</taxon>
        <taxon>Jiangellaceae</taxon>
        <taxon>Jiangella</taxon>
    </lineage>
</organism>
<dbReference type="Gene3D" id="1.10.150.110">
    <property type="entry name" value="DNA polymerase beta, N-terminal domain-like"/>
    <property type="match status" value="1"/>
</dbReference>
<dbReference type="Pfam" id="PF02811">
    <property type="entry name" value="PHP"/>
    <property type="match status" value="1"/>
</dbReference>
<dbReference type="Pfam" id="PF14716">
    <property type="entry name" value="HHH_8"/>
    <property type="match status" value="1"/>
</dbReference>
<keyword evidence="3" id="KW-1185">Reference proteome</keyword>
<dbReference type="InterPro" id="IPR003141">
    <property type="entry name" value="Pol/His_phosphatase_N"/>
</dbReference>
<dbReference type="GO" id="GO:0005829">
    <property type="term" value="C:cytosol"/>
    <property type="evidence" value="ECO:0007669"/>
    <property type="project" value="TreeGrafter"/>
</dbReference>
<dbReference type="SMART" id="SM00481">
    <property type="entry name" value="POLIIIAc"/>
    <property type="match status" value="1"/>
</dbReference>
<reference evidence="2 3" key="1">
    <citation type="submission" date="2019-02" db="EMBL/GenBank/DDBJ databases">
        <title>Draft genome sequences of novel Actinobacteria.</title>
        <authorList>
            <person name="Sahin N."/>
            <person name="Ay H."/>
            <person name="Saygin H."/>
        </authorList>
    </citation>
    <scope>NUCLEOTIDE SEQUENCE [LARGE SCALE GENOMIC DNA]</scope>
    <source>
        <strain evidence="2 3">8K307</strain>
    </source>
</reference>
<proteinExistence type="predicted"/>
<evidence type="ECO:0000259" key="1">
    <source>
        <dbReference type="SMART" id="SM00481"/>
    </source>
</evidence>
<dbReference type="InterPro" id="IPR047967">
    <property type="entry name" value="PolX_PHP"/>
</dbReference>
<dbReference type="CDD" id="cd07436">
    <property type="entry name" value="PHP_PolX"/>
    <property type="match status" value="1"/>
</dbReference>
<dbReference type="SUPFAM" id="SSF89550">
    <property type="entry name" value="PHP domain-like"/>
    <property type="match status" value="1"/>
</dbReference>
<dbReference type="RefSeq" id="WP_132104049.1">
    <property type="nucleotide sequence ID" value="NZ_SMLB01000019.1"/>
</dbReference>
<dbReference type="FunFam" id="3.20.20.140:FF:000047">
    <property type="entry name" value="PHP domain-containing protein"/>
    <property type="match status" value="1"/>
</dbReference>
<dbReference type="PANTHER" id="PTHR36928">
    <property type="entry name" value="PHOSPHATASE YCDX-RELATED"/>
    <property type="match status" value="1"/>
</dbReference>
<evidence type="ECO:0000313" key="2">
    <source>
        <dbReference type="EMBL" id="TDD68658.1"/>
    </source>
</evidence>
<dbReference type="GO" id="GO:0042578">
    <property type="term" value="F:phosphoric ester hydrolase activity"/>
    <property type="evidence" value="ECO:0007669"/>
    <property type="project" value="TreeGrafter"/>
</dbReference>